<gene>
    <name evidence="1" type="ORF">JI435_410290</name>
</gene>
<accession>A0A7U2I0H2</accession>
<protein>
    <submittedName>
        <fullName evidence="1">Uncharacterized protein</fullName>
    </submittedName>
</protein>
<dbReference type="EMBL" id="CP069029">
    <property type="protein sequence ID" value="QRC97214.1"/>
    <property type="molecule type" value="Genomic_DNA"/>
</dbReference>
<dbReference type="AlphaFoldDB" id="A0A7U2I0H2"/>
<evidence type="ECO:0000313" key="1">
    <source>
        <dbReference type="EMBL" id="QRC97214.1"/>
    </source>
</evidence>
<organism evidence="1 2">
    <name type="scientific">Phaeosphaeria nodorum (strain SN15 / ATCC MYA-4574 / FGSC 10173)</name>
    <name type="common">Glume blotch fungus</name>
    <name type="synonym">Parastagonospora nodorum</name>
    <dbReference type="NCBI Taxonomy" id="321614"/>
    <lineage>
        <taxon>Eukaryota</taxon>
        <taxon>Fungi</taxon>
        <taxon>Dikarya</taxon>
        <taxon>Ascomycota</taxon>
        <taxon>Pezizomycotina</taxon>
        <taxon>Dothideomycetes</taxon>
        <taxon>Pleosporomycetidae</taxon>
        <taxon>Pleosporales</taxon>
        <taxon>Pleosporineae</taxon>
        <taxon>Phaeosphaeriaceae</taxon>
        <taxon>Parastagonospora</taxon>
    </lineage>
</organism>
<keyword evidence="2" id="KW-1185">Reference proteome</keyword>
<proteinExistence type="predicted"/>
<sequence length="169" mass="18626">MRLDSAHVTCPSIIVLPDVILTIPLKCRFDNIDGEILRPEQMISILRRVSDKPICSNTNKIEAARRSHDCELSRMSSHFISSILMYAALLDDDEWQPQVAYVSGRLMLTAVASERAAGMSVLVPVVPSVIINYVLSKHGPPLPLPSALVFTEETNFPVHAHDTPLPLCG</sequence>
<reference evidence="2" key="1">
    <citation type="journal article" date="2021" name="BMC Genomics">
        <title>Chromosome-level genome assembly and manually-curated proteome of model necrotroph Parastagonospora nodorum Sn15 reveals a genome-wide trove of candidate effector homologs, and redundancy of virulence-related functions within an accessory chromosome.</title>
        <authorList>
            <person name="Bertazzoni S."/>
            <person name="Jones D.A.B."/>
            <person name="Phan H.T."/>
            <person name="Tan K.-C."/>
            <person name="Hane J.K."/>
        </authorList>
    </citation>
    <scope>NUCLEOTIDE SEQUENCE [LARGE SCALE GENOMIC DNA]</scope>
    <source>
        <strain evidence="2">SN15 / ATCC MYA-4574 / FGSC 10173)</strain>
    </source>
</reference>
<evidence type="ECO:0000313" key="2">
    <source>
        <dbReference type="Proteomes" id="UP000663193"/>
    </source>
</evidence>
<dbReference type="Proteomes" id="UP000663193">
    <property type="component" value="Chromosome 7"/>
</dbReference>
<name>A0A7U2I0H2_PHANO</name>
<dbReference type="VEuPathDB" id="FungiDB:JI435_410290"/>